<comment type="caution">
    <text evidence="1">The sequence shown here is derived from an EMBL/GenBank/DDBJ whole genome shotgun (WGS) entry which is preliminary data.</text>
</comment>
<gene>
    <name evidence="1" type="ORF">H2204_007308</name>
</gene>
<organism evidence="1">
    <name type="scientific">Knufia peltigerae</name>
    <dbReference type="NCBI Taxonomy" id="1002370"/>
    <lineage>
        <taxon>Eukaryota</taxon>
        <taxon>Fungi</taxon>
        <taxon>Dikarya</taxon>
        <taxon>Ascomycota</taxon>
        <taxon>Pezizomycotina</taxon>
        <taxon>Eurotiomycetes</taxon>
        <taxon>Chaetothyriomycetidae</taxon>
        <taxon>Chaetothyriales</taxon>
        <taxon>Trichomeriaceae</taxon>
        <taxon>Knufia</taxon>
    </lineage>
</organism>
<accession>A0AA38Y295</accession>
<protein>
    <submittedName>
        <fullName evidence="1">Uncharacterized protein</fullName>
    </submittedName>
</protein>
<evidence type="ECO:0000313" key="1">
    <source>
        <dbReference type="EMBL" id="KAJ9633162.1"/>
    </source>
</evidence>
<reference evidence="1" key="1">
    <citation type="submission" date="2022-10" db="EMBL/GenBank/DDBJ databases">
        <title>Culturing micro-colonial fungi from biological soil crusts in the Mojave desert and describing Neophaeococcomyces mojavensis, and introducing the new genera and species Taxawa tesnikishii.</title>
        <authorList>
            <person name="Kurbessoian T."/>
            <person name="Stajich J.E."/>
        </authorList>
    </citation>
    <scope>NUCLEOTIDE SEQUENCE</scope>
    <source>
        <strain evidence="1">TK_35</strain>
    </source>
</reference>
<dbReference type="EMBL" id="JAPDRN010000049">
    <property type="protein sequence ID" value="KAJ9633162.1"/>
    <property type="molecule type" value="Genomic_DNA"/>
</dbReference>
<dbReference type="AlphaFoldDB" id="A0AA38Y295"/>
<proteinExistence type="predicted"/>
<name>A0AA38Y295_9EURO</name>
<sequence>MAQSWIAIAAGTLPKAYAIHLGLREHDARDAGVSQCTAGDCKVVAAFTLGRCVVVVRARSRSSDGVHAYSAVVRTLPEAEERR</sequence>